<comment type="caution">
    <text evidence="2">The sequence shown here is derived from an EMBL/GenBank/DDBJ whole genome shotgun (WGS) entry which is preliminary data.</text>
</comment>
<keyword evidence="1" id="KW-0472">Membrane</keyword>
<reference evidence="2 3" key="3">
    <citation type="submission" date="2023-06" db="EMBL/GenBank/DDBJ databases">
        <authorList>
            <person name="Zeman M."/>
            <person name="Kubasova T."/>
            <person name="Jahodarova E."/>
            <person name="Nykrynova M."/>
            <person name="Rychlik I."/>
        </authorList>
    </citation>
    <scope>NUCLEOTIDE SEQUENCE [LARGE SCALE GENOMIC DNA]</scope>
    <source>
        <strain evidence="2 3">ET39</strain>
    </source>
</reference>
<evidence type="ECO:0000313" key="3">
    <source>
        <dbReference type="Proteomes" id="UP001529340"/>
    </source>
</evidence>
<accession>A0ABT7UBV1</accession>
<keyword evidence="1" id="KW-1133">Transmembrane helix</keyword>
<keyword evidence="3" id="KW-1185">Reference proteome</keyword>
<name>A0ABT7UBV1_9FIRM</name>
<dbReference type="RefSeq" id="WP_289607568.1">
    <property type="nucleotide sequence ID" value="NZ_JAUDCG010000018.1"/>
</dbReference>
<evidence type="ECO:0000313" key="2">
    <source>
        <dbReference type="EMBL" id="MDM8157106.1"/>
    </source>
</evidence>
<proteinExistence type="predicted"/>
<reference evidence="2 3" key="2">
    <citation type="submission" date="2023-06" db="EMBL/GenBank/DDBJ databases">
        <title>Identification and characterization of horizontal gene transfer across gut microbiota members of farm animals based on homology search.</title>
        <authorList>
            <person name="Schwarzerova J."/>
            <person name="Nykrynova M."/>
            <person name="Jureckova K."/>
            <person name="Cejkova D."/>
            <person name="Rychlik I."/>
        </authorList>
    </citation>
    <scope>NUCLEOTIDE SEQUENCE [LARGE SCALE GENOMIC DNA]</scope>
    <source>
        <strain evidence="2 3">ET39</strain>
    </source>
</reference>
<dbReference type="Proteomes" id="UP001529340">
    <property type="component" value="Unassembled WGS sequence"/>
</dbReference>
<gene>
    <name evidence="2" type="ORF">QUV96_05570</name>
</gene>
<evidence type="ECO:0000256" key="1">
    <source>
        <dbReference type="SAM" id="Phobius"/>
    </source>
</evidence>
<keyword evidence="1" id="KW-0812">Transmembrane</keyword>
<protein>
    <submittedName>
        <fullName evidence="2">Uncharacterized protein</fullName>
    </submittedName>
</protein>
<reference evidence="3" key="1">
    <citation type="submission" date="2023-06" db="EMBL/GenBank/DDBJ databases">
        <title>Identification and characterization of horizontal gene transfer across gut microbiota members of farm animals based on homology search.</title>
        <authorList>
            <person name="Zeman M."/>
            <person name="Kubasova T."/>
            <person name="Jahodarova E."/>
            <person name="Nykrynova M."/>
            <person name="Rychlik I."/>
        </authorList>
    </citation>
    <scope>NUCLEOTIDE SEQUENCE [LARGE SCALE GENOMIC DNA]</scope>
    <source>
        <strain evidence="3">ET39</strain>
    </source>
</reference>
<organism evidence="2 3">
    <name type="scientific">Amedibacillus dolichus</name>
    <dbReference type="NCBI Taxonomy" id="31971"/>
    <lineage>
        <taxon>Bacteria</taxon>
        <taxon>Bacillati</taxon>
        <taxon>Bacillota</taxon>
        <taxon>Erysipelotrichia</taxon>
        <taxon>Erysipelotrichales</taxon>
        <taxon>Erysipelotrichaceae</taxon>
        <taxon>Amedibacillus</taxon>
    </lineage>
</organism>
<feature type="transmembrane region" description="Helical" evidence="1">
    <location>
        <begin position="12"/>
        <end position="29"/>
    </location>
</feature>
<dbReference type="EMBL" id="JAUDCG010000018">
    <property type="protein sequence ID" value="MDM8157106.1"/>
    <property type="molecule type" value="Genomic_DNA"/>
</dbReference>
<sequence length="69" mass="7541">MKDFLLHHCSGICIAILAMLEIIVLFLPGAMSGPFAYLLLAAFIAVIVSINLSSLHQYLKRRHKGGCSL</sequence>
<feature type="transmembrane region" description="Helical" evidence="1">
    <location>
        <begin position="35"/>
        <end position="55"/>
    </location>
</feature>